<proteinExistence type="predicted"/>
<evidence type="ECO:0000313" key="1">
    <source>
        <dbReference type="EMBL" id="KAF0760714.1"/>
    </source>
</evidence>
<name>A0A6G0YSQ7_APHCR</name>
<dbReference type="OrthoDB" id="10033659at2759"/>
<sequence length="253" mass="29338">MILRESKKAKEEWLNDKCSSVTNCFSKGMGDKAYKIIKRFFSEHKNREEFEIALKELKSNKAPGIDKLNGELLKAQDGYGKDILFRIIGKTYENGIIPKDFEKYIIIPIPKKNKSEKLSGEEDTLKEVRKENIEAVKIRGILVQMLRFADDIAEVRESEEDITNMNDKMLWTEKIKNTENTLRLKRKAWIGHILRNSLWLTTIIEGKIIEENPGRGRPRTPFIKQTLNISSGLHEKLPLKKGSEVEKVWEPLI</sequence>
<accession>A0A6G0YSQ7</accession>
<evidence type="ECO:0000313" key="2">
    <source>
        <dbReference type="Proteomes" id="UP000478052"/>
    </source>
</evidence>
<organism evidence="1 2">
    <name type="scientific">Aphis craccivora</name>
    <name type="common">Cowpea aphid</name>
    <dbReference type="NCBI Taxonomy" id="307492"/>
    <lineage>
        <taxon>Eukaryota</taxon>
        <taxon>Metazoa</taxon>
        <taxon>Ecdysozoa</taxon>
        <taxon>Arthropoda</taxon>
        <taxon>Hexapoda</taxon>
        <taxon>Insecta</taxon>
        <taxon>Pterygota</taxon>
        <taxon>Neoptera</taxon>
        <taxon>Paraneoptera</taxon>
        <taxon>Hemiptera</taxon>
        <taxon>Sternorrhyncha</taxon>
        <taxon>Aphidomorpha</taxon>
        <taxon>Aphidoidea</taxon>
        <taxon>Aphididae</taxon>
        <taxon>Aphidini</taxon>
        <taxon>Aphis</taxon>
        <taxon>Aphis</taxon>
    </lineage>
</organism>
<dbReference type="Proteomes" id="UP000478052">
    <property type="component" value="Unassembled WGS sequence"/>
</dbReference>
<comment type="caution">
    <text evidence="1">The sequence shown here is derived from an EMBL/GenBank/DDBJ whole genome shotgun (WGS) entry which is preliminary data.</text>
</comment>
<keyword evidence="2" id="KW-1185">Reference proteome</keyword>
<reference evidence="1 2" key="1">
    <citation type="submission" date="2019-08" db="EMBL/GenBank/DDBJ databases">
        <title>Whole genome of Aphis craccivora.</title>
        <authorList>
            <person name="Voronova N.V."/>
            <person name="Shulinski R.S."/>
            <person name="Bandarenka Y.V."/>
            <person name="Zhorov D.G."/>
            <person name="Warner D."/>
        </authorList>
    </citation>
    <scope>NUCLEOTIDE SEQUENCE [LARGE SCALE GENOMIC DNA]</scope>
    <source>
        <strain evidence="1">180601</strain>
        <tissue evidence="1">Whole Body</tissue>
    </source>
</reference>
<dbReference type="AlphaFoldDB" id="A0A6G0YSQ7"/>
<gene>
    <name evidence="1" type="ORF">FWK35_00014765</name>
</gene>
<dbReference type="EMBL" id="VUJU01002600">
    <property type="protein sequence ID" value="KAF0760714.1"/>
    <property type="molecule type" value="Genomic_DNA"/>
</dbReference>
<protein>
    <submittedName>
        <fullName evidence="1">Craniofacial development protein 2-like</fullName>
    </submittedName>
</protein>